<dbReference type="Proteomes" id="UP000007798">
    <property type="component" value="Unassembled WGS sequence"/>
</dbReference>
<dbReference type="EMBL" id="CH963847">
    <property type="protein sequence ID" value="EDW73219.1"/>
    <property type="molecule type" value="Genomic_DNA"/>
</dbReference>
<dbReference type="InParanoid" id="B4MM74"/>
<dbReference type="PhylomeDB" id="B4MM74"/>
<dbReference type="OMA" id="LIAKNMC"/>
<dbReference type="InterPro" id="IPR007970">
    <property type="entry name" value="DUF733"/>
</dbReference>
<proteinExistence type="predicted"/>
<dbReference type="AlphaFoldDB" id="B4MM74"/>
<keyword evidence="3" id="KW-1185">Reference proteome</keyword>
<gene>
    <name evidence="2" type="primary">Dwil\GK17439</name>
    <name evidence="2" type="ORF">Dwil_GK17439</name>
</gene>
<dbReference type="FunCoup" id="B4MM74">
    <property type="interactions" value="21"/>
</dbReference>
<dbReference type="eggNOG" id="ENOG502TAX3">
    <property type="taxonomic scope" value="Eukaryota"/>
</dbReference>
<sequence>MTSQKVHKHKSEKKRSSSSSSQHKSHKLKSKHGEHHLKRKYLKKLRKGAQSISFPYQLFLYRQELRRSSSDFSYLRLSRAKIMLTSKLIANNINTYNQMSSVDDLKVLSREVQFKKRLCNQVERLEQFKELGLTEMIMNGKKTVL</sequence>
<protein>
    <submittedName>
        <fullName evidence="2">Uncharacterized protein</fullName>
    </submittedName>
</protein>
<dbReference type="HOGENOM" id="CLU_148889_0_0_1"/>
<evidence type="ECO:0000256" key="1">
    <source>
        <dbReference type="SAM" id="MobiDB-lite"/>
    </source>
</evidence>
<dbReference type="Pfam" id="PF05306">
    <property type="entry name" value="DUF733"/>
    <property type="match status" value="1"/>
</dbReference>
<organism evidence="2 3">
    <name type="scientific">Drosophila willistoni</name>
    <name type="common">Fruit fly</name>
    <dbReference type="NCBI Taxonomy" id="7260"/>
    <lineage>
        <taxon>Eukaryota</taxon>
        <taxon>Metazoa</taxon>
        <taxon>Ecdysozoa</taxon>
        <taxon>Arthropoda</taxon>
        <taxon>Hexapoda</taxon>
        <taxon>Insecta</taxon>
        <taxon>Pterygota</taxon>
        <taxon>Neoptera</taxon>
        <taxon>Endopterygota</taxon>
        <taxon>Diptera</taxon>
        <taxon>Brachycera</taxon>
        <taxon>Muscomorpha</taxon>
        <taxon>Ephydroidea</taxon>
        <taxon>Drosophilidae</taxon>
        <taxon>Drosophila</taxon>
        <taxon>Sophophora</taxon>
    </lineage>
</organism>
<name>B4MM74_DROWI</name>
<dbReference type="STRING" id="7260.B4MM74"/>
<feature type="region of interest" description="Disordered" evidence="1">
    <location>
        <begin position="1"/>
        <end position="40"/>
    </location>
</feature>
<dbReference type="OrthoDB" id="7841061at2759"/>
<feature type="compositionally biased region" description="Basic residues" evidence="1">
    <location>
        <begin position="23"/>
        <end position="40"/>
    </location>
</feature>
<accession>B4MM74</accession>
<evidence type="ECO:0000313" key="3">
    <source>
        <dbReference type="Proteomes" id="UP000007798"/>
    </source>
</evidence>
<evidence type="ECO:0000313" key="2">
    <source>
        <dbReference type="EMBL" id="EDW73219.1"/>
    </source>
</evidence>
<reference evidence="2 3" key="1">
    <citation type="journal article" date="2007" name="Nature">
        <title>Evolution of genes and genomes on the Drosophila phylogeny.</title>
        <authorList>
            <consortium name="Drosophila 12 Genomes Consortium"/>
            <person name="Clark A.G."/>
            <person name="Eisen M.B."/>
            <person name="Smith D.R."/>
            <person name="Bergman C.M."/>
            <person name="Oliver B."/>
            <person name="Markow T.A."/>
            <person name="Kaufman T.C."/>
            <person name="Kellis M."/>
            <person name="Gelbart W."/>
            <person name="Iyer V.N."/>
            <person name="Pollard D.A."/>
            <person name="Sackton T.B."/>
            <person name="Larracuente A.M."/>
            <person name="Singh N.D."/>
            <person name="Abad J.P."/>
            <person name="Abt D.N."/>
            <person name="Adryan B."/>
            <person name="Aguade M."/>
            <person name="Akashi H."/>
            <person name="Anderson W.W."/>
            <person name="Aquadro C.F."/>
            <person name="Ardell D.H."/>
            <person name="Arguello R."/>
            <person name="Artieri C.G."/>
            <person name="Barbash D.A."/>
            <person name="Barker D."/>
            <person name="Barsanti P."/>
            <person name="Batterham P."/>
            <person name="Batzoglou S."/>
            <person name="Begun D."/>
            <person name="Bhutkar A."/>
            <person name="Blanco E."/>
            <person name="Bosak S.A."/>
            <person name="Bradley R.K."/>
            <person name="Brand A.D."/>
            <person name="Brent M.R."/>
            <person name="Brooks A.N."/>
            <person name="Brown R.H."/>
            <person name="Butlin R.K."/>
            <person name="Caggese C."/>
            <person name="Calvi B.R."/>
            <person name="Bernardo de Carvalho A."/>
            <person name="Caspi A."/>
            <person name="Castrezana S."/>
            <person name="Celniker S.E."/>
            <person name="Chang J.L."/>
            <person name="Chapple C."/>
            <person name="Chatterji S."/>
            <person name="Chinwalla A."/>
            <person name="Civetta A."/>
            <person name="Clifton S.W."/>
            <person name="Comeron J.M."/>
            <person name="Costello J.C."/>
            <person name="Coyne J.A."/>
            <person name="Daub J."/>
            <person name="David R.G."/>
            <person name="Delcher A.L."/>
            <person name="Delehaunty K."/>
            <person name="Do C.B."/>
            <person name="Ebling H."/>
            <person name="Edwards K."/>
            <person name="Eickbush T."/>
            <person name="Evans J.D."/>
            <person name="Filipski A."/>
            <person name="Findeiss S."/>
            <person name="Freyhult E."/>
            <person name="Fulton L."/>
            <person name="Fulton R."/>
            <person name="Garcia A.C."/>
            <person name="Gardiner A."/>
            <person name="Garfield D.A."/>
            <person name="Garvin B.E."/>
            <person name="Gibson G."/>
            <person name="Gilbert D."/>
            <person name="Gnerre S."/>
            <person name="Godfrey J."/>
            <person name="Good R."/>
            <person name="Gotea V."/>
            <person name="Gravely B."/>
            <person name="Greenberg A.J."/>
            <person name="Griffiths-Jones S."/>
            <person name="Gross S."/>
            <person name="Guigo R."/>
            <person name="Gustafson E.A."/>
            <person name="Haerty W."/>
            <person name="Hahn M.W."/>
            <person name="Halligan D.L."/>
            <person name="Halpern A.L."/>
            <person name="Halter G.M."/>
            <person name="Han M.V."/>
            <person name="Heger A."/>
            <person name="Hillier L."/>
            <person name="Hinrichs A.S."/>
            <person name="Holmes I."/>
            <person name="Hoskins R.A."/>
            <person name="Hubisz M.J."/>
            <person name="Hultmark D."/>
            <person name="Huntley M.A."/>
            <person name="Jaffe D.B."/>
            <person name="Jagadeeshan S."/>
            <person name="Jeck W.R."/>
            <person name="Johnson J."/>
            <person name="Jones C.D."/>
            <person name="Jordan W.C."/>
            <person name="Karpen G.H."/>
            <person name="Kataoka E."/>
            <person name="Keightley P.D."/>
            <person name="Kheradpour P."/>
            <person name="Kirkness E.F."/>
            <person name="Koerich L.B."/>
            <person name="Kristiansen K."/>
            <person name="Kudrna D."/>
            <person name="Kulathinal R.J."/>
            <person name="Kumar S."/>
            <person name="Kwok R."/>
            <person name="Lander E."/>
            <person name="Langley C.H."/>
            <person name="Lapoint R."/>
            <person name="Lazzaro B.P."/>
            <person name="Lee S.J."/>
            <person name="Levesque L."/>
            <person name="Li R."/>
            <person name="Lin C.F."/>
            <person name="Lin M.F."/>
            <person name="Lindblad-Toh K."/>
            <person name="Llopart A."/>
            <person name="Long M."/>
            <person name="Low L."/>
            <person name="Lozovsky E."/>
            <person name="Lu J."/>
            <person name="Luo M."/>
            <person name="Machado C.A."/>
            <person name="Makalowski W."/>
            <person name="Marzo M."/>
            <person name="Matsuda M."/>
            <person name="Matzkin L."/>
            <person name="McAllister B."/>
            <person name="McBride C.S."/>
            <person name="McKernan B."/>
            <person name="McKernan K."/>
            <person name="Mendez-Lago M."/>
            <person name="Minx P."/>
            <person name="Mollenhauer M.U."/>
            <person name="Montooth K."/>
            <person name="Mount S.M."/>
            <person name="Mu X."/>
            <person name="Myers E."/>
            <person name="Negre B."/>
            <person name="Newfeld S."/>
            <person name="Nielsen R."/>
            <person name="Noor M.A."/>
            <person name="O'Grady P."/>
            <person name="Pachter L."/>
            <person name="Papaceit M."/>
            <person name="Parisi M.J."/>
            <person name="Parisi M."/>
            <person name="Parts L."/>
            <person name="Pedersen J.S."/>
            <person name="Pesole G."/>
            <person name="Phillippy A.M."/>
            <person name="Ponting C.P."/>
            <person name="Pop M."/>
            <person name="Porcelli D."/>
            <person name="Powell J.R."/>
            <person name="Prohaska S."/>
            <person name="Pruitt K."/>
            <person name="Puig M."/>
            <person name="Quesneville H."/>
            <person name="Ram K.R."/>
            <person name="Rand D."/>
            <person name="Rasmussen M.D."/>
            <person name="Reed L.K."/>
            <person name="Reenan R."/>
            <person name="Reily A."/>
            <person name="Remington K.A."/>
            <person name="Rieger T.T."/>
            <person name="Ritchie M.G."/>
            <person name="Robin C."/>
            <person name="Rogers Y.H."/>
            <person name="Rohde C."/>
            <person name="Rozas J."/>
            <person name="Rubenfield M.J."/>
            <person name="Ruiz A."/>
            <person name="Russo S."/>
            <person name="Salzberg S.L."/>
            <person name="Sanchez-Gracia A."/>
            <person name="Saranga D.J."/>
            <person name="Sato H."/>
            <person name="Schaeffer S.W."/>
            <person name="Schatz M.C."/>
            <person name="Schlenke T."/>
            <person name="Schwartz R."/>
            <person name="Segarra C."/>
            <person name="Singh R.S."/>
            <person name="Sirot L."/>
            <person name="Sirota M."/>
            <person name="Sisneros N.B."/>
            <person name="Smith C.D."/>
            <person name="Smith T.F."/>
            <person name="Spieth J."/>
            <person name="Stage D.E."/>
            <person name="Stark A."/>
            <person name="Stephan W."/>
            <person name="Strausberg R.L."/>
            <person name="Strempel S."/>
            <person name="Sturgill D."/>
            <person name="Sutton G."/>
            <person name="Sutton G.G."/>
            <person name="Tao W."/>
            <person name="Teichmann S."/>
            <person name="Tobari Y.N."/>
            <person name="Tomimura Y."/>
            <person name="Tsolas J.M."/>
            <person name="Valente V.L."/>
            <person name="Venter E."/>
            <person name="Venter J.C."/>
            <person name="Vicario S."/>
            <person name="Vieira F.G."/>
            <person name="Vilella A.J."/>
            <person name="Villasante A."/>
            <person name="Walenz B."/>
            <person name="Wang J."/>
            <person name="Wasserman M."/>
            <person name="Watts T."/>
            <person name="Wilson D."/>
            <person name="Wilson R.K."/>
            <person name="Wing R.A."/>
            <person name="Wolfner M.F."/>
            <person name="Wong A."/>
            <person name="Wong G.K."/>
            <person name="Wu C.I."/>
            <person name="Wu G."/>
            <person name="Yamamoto D."/>
            <person name="Yang H.P."/>
            <person name="Yang S.P."/>
            <person name="Yorke J.A."/>
            <person name="Yoshida K."/>
            <person name="Zdobnov E."/>
            <person name="Zhang P."/>
            <person name="Zhang Y."/>
            <person name="Zimin A.V."/>
            <person name="Baldwin J."/>
            <person name="Abdouelleil A."/>
            <person name="Abdulkadir J."/>
            <person name="Abebe A."/>
            <person name="Abera B."/>
            <person name="Abreu J."/>
            <person name="Acer S.C."/>
            <person name="Aftuck L."/>
            <person name="Alexander A."/>
            <person name="An P."/>
            <person name="Anderson E."/>
            <person name="Anderson S."/>
            <person name="Arachi H."/>
            <person name="Azer M."/>
            <person name="Bachantsang P."/>
            <person name="Barry A."/>
            <person name="Bayul T."/>
            <person name="Berlin A."/>
            <person name="Bessette D."/>
            <person name="Bloom T."/>
            <person name="Blye J."/>
            <person name="Boguslavskiy L."/>
            <person name="Bonnet C."/>
            <person name="Boukhgalter B."/>
            <person name="Bourzgui I."/>
            <person name="Brown A."/>
            <person name="Cahill P."/>
            <person name="Channer S."/>
            <person name="Cheshatsang Y."/>
            <person name="Chuda L."/>
            <person name="Citroen M."/>
            <person name="Collymore A."/>
            <person name="Cooke P."/>
            <person name="Costello M."/>
            <person name="D'Aco K."/>
            <person name="Daza R."/>
            <person name="De Haan G."/>
            <person name="DeGray S."/>
            <person name="DeMaso C."/>
            <person name="Dhargay N."/>
            <person name="Dooley K."/>
            <person name="Dooley E."/>
            <person name="Doricent M."/>
            <person name="Dorje P."/>
            <person name="Dorjee K."/>
            <person name="Dupes A."/>
            <person name="Elong R."/>
            <person name="Falk J."/>
            <person name="Farina A."/>
            <person name="Faro S."/>
            <person name="Ferguson D."/>
            <person name="Fisher S."/>
            <person name="Foley C.D."/>
            <person name="Franke A."/>
            <person name="Friedrich D."/>
            <person name="Gadbois L."/>
            <person name="Gearin G."/>
            <person name="Gearin C.R."/>
            <person name="Giannoukos G."/>
            <person name="Goode T."/>
            <person name="Graham J."/>
            <person name="Grandbois E."/>
            <person name="Grewal S."/>
            <person name="Gyaltsen K."/>
            <person name="Hafez N."/>
            <person name="Hagos B."/>
            <person name="Hall J."/>
            <person name="Henson C."/>
            <person name="Hollinger A."/>
            <person name="Honan T."/>
            <person name="Huard M.D."/>
            <person name="Hughes L."/>
            <person name="Hurhula B."/>
            <person name="Husby M.E."/>
            <person name="Kamat A."/>
            <person name="Kanga B."/>
            <person name="Kashin S."/>
            <person name="Khazanovich D."/>
            <person name="Kisner P."/>
            <person name="Lance K."/>
            <person name="Lara M."/>
            <person name="Lee W."/>
            <person name="Lennon N."/>
            <person name="Letendre F."/>
            <person name="LeVine R."/>
            <person name="Lipovsky A."/>
            <person name="Liu X."/>
            <person name="Liu J."/>
            <person name="Liu S."/>
            <person name="Lokyitsang T."/>
            <person name="Lokyitsang Y."/>
            <person name="Lubonja R."/>
            <person name="Lui A."/>
            <person name="MacDonald P."/>
            <person name="Magnisalis V."/>
            <person name="Maru K."/>
            <person name="Matthews C."/>
            <person name="McCusker W."/>
            <person name="McDonough S."/>
            <person name="Mehta T."/>
            <person name="Meldrim J."/>
            <person name="Meneus L."/>
            <person name="Mihai O."/>
            <person name="Mihalev A."/>
            <person name="Mihova T."/>
            <person name="Mittelman R."/>
            <person name="Mlenga V."/>
            <person name="Montmayeur A."/>
            <person name="Mulrain L."/>
            <person name="Navidi A."/>
            <person name="Naylor J."/>
            <person name="Negash T."/>
            <person name="Nguyen T."/>
            <person name="Nguyen N."/>
            <person name="Nicol R."/>
            <person name="Norbu C."/>
            <person name="Norbu N."/>
            <person name="Novod N."/>
            <person name="O'Neill B."/>
            <person name="Osman S."/>
            <person name="Markiewicz E."/>
            <person name="Oyono O.L."/>
            <person name="Patti C."/>
            <person name="Phunkhang P."/>
            <person name="Pierre F."/>
            <person name="Priest M."/>
            <person name="Raghuraman S."/>
            <person name="Rege F."/>
            <person name="Reyes R."/>
            <person name="Rise C."/>
            <person name="Rogov P."/>
            <person name="Ross K."/>
            <person name="Ryan E."/>
            <person name="Settipalli S."/>
            <person name="Shea T."/>
            <person name="Sherpa N."/>
            <person name="Shi L."/>
            <person name="Shih D."/>
            <person name="Sparrow T."/>
            <person name="Spaulding J."/>
            <person name="Stalker J."/>
            <person name="Stange-Thomann N."/>
            <person name="Stavropoulos S."/>
            <person name="Stone C."/>
            <person name="Strader C."/>
            <person name="Tesfaye S."/>
            <person name="Thomson T."/>
            <person name="Thoulutsang Y."/>
            <person name="Thoulutsang D."/>
            <person name="Topham K."/>
            <person name="Topping I."/>
            <person name="Tsamla T."/>
            <person name="Vassiliev H."/>
            <person name="Vo A."/>
            <person name="Wangchuk T."/>
            <person name="Wangdi T."/>
            <person name="Weiand M."/>
            <person name="Wilkinson J."/>
            <person name="Wilson A."/>
            <person name="Yadav S."/>
            <person name="Young G."/>
            <person name="Yu Q."/>
            <person name="Zembek L."/>
            <person name="Zhong D."/>
            <person name="Zimmer A."/>
            <person name="Zwirko Z."/>
            <person name="Jaffe D.B."/>
            <person name="Alvarez P."/>
            <person name="Brockman W."/>
            <person name="Butler J."/>
            <person name="Chin C."/>
            <person name="Gnerre S."/>
            <person name="Grabherr M."/>
            <person name="Kleber M."/>
            <person name="Mauceli E."/>
            <person name="MacCallum I."/>
        </authorList>
    </citation>
    <scope>NUCLEOTIDE SEQUENCE [LARGE SCALE GENOMIC DNA]</scope>
    <source>
        <strain evidence="3">Tucson 14030-0811.24</strain>
    </source>
</reference>
<feature type="compositionally biased region" description="Basic residues" evidence="1">
    <location>
        <begin position="1"/>
        <end position="13"/>
    </location>
</feature>